<organism evidence="4 5">
    <name type="scientific">Candidatus Terasakiella magnetica</name>
    <dbReference type="NCBI Taxonomy" id="1867952"/>
    <lineage>
        <taxon>Bacteria</taxon>
        <taxon>Pseudomonadati</taxon>
        <taxon>Pseudomonadota</taxon>
        <taxon>Alphaproteobacteria</taxon>
        <taxon>Rhodospirillales</taxon>
        <taxon>Terasakiellaceae</taxon>
        <taxon>Terasakiella</taxon>
    </lineage>
</organism>
<accession>A0A1C3RJT0</accession>
<evidence type="ECO:0000313" key="5">
    <source>
        <dbReference type="Proteomes" id="UP000231658"/>
    </source>
</evidence>
<protein>
    <submittedName>
        <fullName evidence="4">Multidrug ABC transporter</fullName>
    </submittedName>
</protein>
<dbReference type="PANTHER" id="PTHR30469:SF20">
    <property type="entry name" value="EFFLUX RND TRANSPORTER PERIPLASMIC ADAPTOR SUBUNIT"/>
    <property type="match status" value="1"/>
</dbReference>
<dbReference type="InterPro" id="IPR058637">
    <property type="entry name" value="YknX-like_C"/>
</dbReference>
<comment type="similarity">
    <text evidence="1">Belongs to the membrane fusion protein (MFP) (TC 8.A.1) family.</text>
</comment>
<feature type="domain" description="YknX-like C-terminal permuted SH3-like" evidence="3">
    <location>
        <begin position="282"/>
        <end position="348"/>
    </location>
</feature>
<dbReference type="PROSITE" id="PS51257">
    <property type="entry name" value="PROKAR_LIPOPROTEIN"/>
    <property type="match status" value="1"/>
</dbReference>
<dbReference type="Pfam" id="PF25989">
    <property type="entry name" value="YknX_C"/>
    <property type="match status" value="1"/>
</dbReference>
<proteinExistence type="inferred from homology"/>
<dbReference type="RefSeq" id="WP_069189557.1">
    <property type="nucleotide sequence ID" value="NZ_FLYE01000045.1"/>
</dbReference>
<gene>
    <name evidence="4" type="ORF">MTBPR1_60041</name>
</gene>
<sequence>MKTFMMLAATAFLLSACGDDEAVQDKKADIVRPAKIALVIDRTAQHEKVFPGVTEATRRSTLAFRVNGQIIDLPVRAGQLIKQGETIARLDDASYQNTLTDRHAKYQLAKTEFDRQKVLFKQKHVAKSRLDEARSTFEAAQASYKLAKDDLSYTKLVAPYDGMISRIDIDNFQNIQAKEPIVEFQGAKEIDVVFNVPESLFLKLNKNNTNGGHVLVKFDSMPEKTFDAWYREHETVPDATTRSFKVTVSMPRPKGLTVLPGMSVTVSVNLSKVFSSDTPGVLIPLEAVFEADSKTWVWKLDENNTAHKTAVKTTGIEKENIRVIEGLKANDRVIAVGVTYVREGQKVRPIVKERGL</sequence>
<dbReference type="SUPFAM" id="SSF111369">
    <property type="entry name" value="HlyD-like secretion proteins"/>
    <property type="match status" value="1"/>
</dbReference>
<dbReference type="OrthoDB" id="9813967at2"/>
<dbReference type="STRING" id="1867952.MTBPR1_60041"/>
<dbReference type="InterPro" id="IPR058625">
    <property type="entry name" value="MdtA-like_BSH"/>
</dbReference>
<evidence type="ECO:0000259" key="2">
    <source>
        <dbReference type="Pfam" id="PF25917"/>
    </source>
</evidence>
<dbReference type="PANTHER" id="PTHR30469">
    <property type="entry name" value="MULTIDRUG RESISTANCE PROTEIN MDTA"/>
    <property type="match status" value="1"/>
</dbReference>
<dbReference type="Proteomes" id="UP000231658">
    <property type="component" value="Unassembled WGS sequence"/>
</dbReference>
<dbReference type="Gene3D" id="2.40.50.100">
    <property type="match status" value="1"/>
</dbReference>
<dbReference type="Gene3D" id="2.40.30.170">
    <property type="match status" value="1"/>
</dbReference>
<dbReference type="GO" id="GO:1990281">
    <property type="term" value="C:efflux pump complex"/>
    <property type="evidence" value="ECO:0007669"/>
    <property type="project" value="TreeGrafter"/>
</dbReference>
<evidence type="ECO:0000259" key="3">
    <source>
        <dbReference type="Pfam" id="PF25989"/>
    </source>
</evidence>
<dbReference type="InterPro" id="IPR006143">
    <property type="entry name" value="RND_pump_MFP"/>
</dbReference>
<dbReference type="AlphaFoldDB" id="A0A1C3RJT0"/>
<dbReference type="EMBL" id="FLYE01000045">
    <property type="protein sequence ID" value="SCA57528.1"/>
    <property type="molecule type" value="Genomic_DNA"/>
</dbReference>
<feature type="domain" description="Multidrug resistance protein MdtA-like barrel-sandwich hybrid" evidence="2">
    <location>
        <begin position="61"/>
        <end position="177"/>
    </location>
</feature>
<keyword evidence="5" id="KW-1185">Reference proteome</keyword>
<dbReference type="Pfam" id="PF25917">
    <property type="entry name" value="BSH_RND"/>
    <property type="match status" value="1"/>
</dbReference>
<dbReference type="NCBIfam" id="TIGR01730">
    <property type="entry name" value="RND_mfp"/>
    <property type="match status" value="1"/>
</dbReference>
<evidence type="ECO:0000313" key="4">
    <source>
        <dbReference type="EMBL" id="SCA57528.1"/>
    </source>
</evidence>
<dbReference type="GO" id="GO:0015562">
    <property type="term" value="F:efflux transmembrane transporter activity"/>
    <property type="evidence" value="ECO:0007669"/>
    <property type="project" value="TreeGrafter"/>
</dbReference>
<reference evidence="4 5" key="1">
    <citation type="submission" date="2016-07" db="EMBL/GenBank/DDBJ databases">
        <authorList>
            <person name="Lefevre C.T."/>
        </authorList>
    </citation>
    <scope>NUCLEOTIDE SEQUENCE [LARGE SCALE GENOMIC DNA]</scope>
    <source>
        <strain evidence="4">PR1</strain>
    </source>
</reference>
<dbReference type="Gene3D" id="2.40.420.20">
    <property type="match status" value="1"/>
</dbReference>
<name>A0A1C3RJT0_9PROT</name>
<dbReference type="Gene3D" id="1.10.287.470">
    <property type="entry name" value="Helix hairpin bin"/>
    <property type="match status" value="1"/>
</dbReference>
<evidence type="ECO:0000256" key="1">
    <source>
        <dbReference type="ARBA" id="ARBA00009477"/>
    </source>
</evidence>